<protein>
    <submittedName>
        <fullName evidence="2">NFIX-like protein</fullName>
    </submittedName>
</protein>
<dbReference type="Pfam" id="PF10524">
    <property type="entry name" value="NfI_DNAbd_pre-N"/>
    <property type="match status" value="1"/>
</dbReference>
<accession>A0ABY7FUX2</accession>
<reference evidence="2" key="1">
    <citation type="submission" date="2022-11" db="EMBL/GenBank/DDBJ databases">
        <title>Centuries of genome instability and evolution in soft-shell clam transmissible cancer (bioRxiv).</title>
        <authorList>
            <person name="Hart S.F.M."/>
            <person name="Yonemitsu M.A."/>
            <person name="Giersch R.M."/>
            <person name="Beal B.F."/>
            <person name="Arriagada G."/>
            <person name="Davis B.W."/>
            <person name="Ostrander E.A."/>
            <person name="Goff S.P."/>
            <person name="Metzger M.J."/>
        </authorList>
    </citation>
    <scope>NUCLEOTIDE SEQUENCE</scope>
    <source>
        <strain evidence="2">MELC-2E11</strain>
        <tissue evidence="2">Siphon/mantle</tissue>
    </source>
</reference>
<evidence type="ECO:0000259" key="1">
    <source>
        <dbReference type="PROSITE" id="PS51080"/>
    </source>
</evidence>
<dbReference type="InterPro" id="IPR020604">
    <property type="entry name" value="CTF/NFI_DNA-bd-dom"/>
</dbReference>
<organism evidence="2 3">
    <name type="scientific">Mya arenaria</name>
    <name type="common">Soft-shell clam</name>
    <dbReference type="NCBI Taxonomy" id="6604"/>
    <lineage>
        <taxon>Eukaryota</taxon>
        <taxon>Metazoa</taxon>
        <taxon>Spiralia</taxon>
        <taxon>Lophotrochozoa</taxon>
        <taxon>Mollusca</taxon>
        <taxon>Bivalvia</taxon>
        <taxon>Autobranchia</taxon>
        <taxon>Heteroconchia</taxon>
        <taxon>Euheterodonta</taxon>
        <taxon>Imparidentia</taxon>
        <taxon>Neoheterodontei</taxon>
        <taxon>Myida</taxon>
        <taxon>Myoidea</taxon>
        <taxon>Myidae</taxon>
        <taxon>Mya</taxon>
    </lineage>
</organism>
<feature type="non-terminal residue" evidence="2">
    <location>
        <position position="1"/>
    </location>
</feature>
<dbReference type="PROSITE" id="PS51080">
    <property type="entry name" value="CTF_NFI_2"/>
    <property type="match status" value="1"/>
</dbReference>
<sequence>MEIKYNGRTLKIKIVRSNFKGLRYDEFHPFIEALLPHVKAFSYTWFNLQAAKRKHFKKHEKRMSMEEERRVKEELQ</sequence>
<keyword evidence="3" id="KW-1185">Reference proteome</keyword>
<dbReference type="EMBL" id="CP111024">
    <property type="protein sequence ID" value="WAR24646.1"/>
    <property type="molecule type" value="Genomic_DNA"/>
</dbReference>
<dbReference type="Proteomes" id="UP001164746">
    <property type="component" value="Chromosome 13"/>
</dbReference>
<dbReference type="InterPro" id="IPR019548">
    <property type="entry name" value="CTF/NFI_DNA-bd_N"/>
</dbReference>
<proteinExistence type="predicted"/>
<evidence type="ECO:0000313" key="2">
    <source>
        <dbReference type="EMBL" id="WAR24646.1"/>
    </source>
</evidence>
<name>A0ABY7FUX2_MYAAR</name>
<dbReference type="PANTHER" id="PTHR11492:SF8">
    <property type="entry name" value="NUCLEAR FACTOR I, ISOFORM B"/>
    <property type="match status" value="1"/>
</dbReference>
<gene>
    <name evidence="2" type="ORF">MAR_038315</name>
</gene>
<evidence type="ECO:0000313" key="3">
    <source>
        <dbReference type="Proteomes" id="UP001164746"/>
    </source>
</evidence>
<dbReference type="PANTHER" id="PTHR11492">
    <property type="entry name" value="NUCLEAR FACTOR I"/>
    <property type="match status" value="1"/>
</dbReference>
<feature type="domain" description="CTF/NF-I" evidence="1">
    <location>
        <begin position="16"/>
        <end position="76"/>
    </location>
</feature>
<dbReference type="InterPro" id="IPR000647">
    <property type="entry name" value="CTF/NFI"/>
</dbReference>